<dbReference type="SUPFAM" id="SSF50978">
    <property type="entry name" value="WD40 repeat-like"/>
    <property type="match status" value="1"/>
</dbReference>
<keyword evidence="2" id="KW-1185">Reference proteome</keyword>
<dbReference type="PANTHER" id="PTHR12219:SF17">
    <property type="entry name" value="WD REPEAT-CONTAINING PROTEIN 93"/>
    <property type="match status" value="1"/>
</dbReference>
<feature type="non-terminal residue" evidence="1">
    <location>
        <position position="1"/>
    </location>
</feature>
<sequence length="464" mass="52230">VYNLKHPLEIPLPSEENWLKEDDEDFFLQDPDRKREALPQPFRMINKLVMLVFENAMEIIERKEMLQEAQKLKVQPTKCLPTAGFQVTGRANCLAVSGKYIFVGLSVGLAAFNVSDCKEVCVWDAINTEVCAIHASDLGNECHVLLAVDEMGLVCLFCFHKESFLLIKILNEMEDVTKRSTCVEVVLSRGGDYTGVLLQGNTKAWLEIYRLPKDSWLKETEKNPGAAAGLTYRERRSSWTSRRAQHCCHADSSLLQESPVSANKADARLSLPVLLLKVKPPKPVTGSSFKSPVEALKKMDDGSMLGLGYNHLIKESQWKQQEAIFRSTYREYLEAVGERESKEEIPRHATFHFLLPSRILPVGPEMEVKPDLPAGISVHWDGSHNLCFYLLNRTLKEKVDSDPKPDVVWPSAAPIACSAVSSCSRYLALACEDATITIWDKRLGYPLSVSAILEERLIRSIHFL</sequence>
<dbReference type="InterPro" id="IPR036322">
    <property type="entry name" value="WD40_repeat_dom_sf"/>
</dbReference>
<protein>
    <submittedName>
        <fullName evidence="1">WDR93 protein</fullName>
    </submittedName>
</protein>
<name>A0A851YAL9_9AVES</name>
<dbReference type="InterPro" id="IPR006885">
    <property type="entry name" value="NADH_UbQ_FeS_4_mit-like"/>
</dbReference>
<organism evidence="1 2">
    <name type="scientific">Halcyon senegalensis</name>
    <dbReference type="NCBI Taxonomy" id="342381"/>
    <lineage>
        <taxon>Eukaryota</taxon>
        <taxon>Metazoa</taxon>
        <taxon>Chordata</taxon>
        <taxon>Craniata</taxon>
        <taxon>Vertebrata</taxon>
        <taxon>Euteleostomi</taxon>
        <taxon>Archelosauria</taxon>
        <taxon>Archosauria</taxon>
        <taxon>Dinosauria</taxon>
        <taxon>Saurischia</taxon>
        <taxon>Theropoda</taxon>
        <taxon>Coelurosauria</taxon>
        <taxon>Aves</taxon>
        <taxon>Neognathae</taxon>
        <taxon>Neoaves</taxon>
        <taxon>Telluraves</taxon>
        <taxon>Coraciimorphae</taxon>
        <taxon>Coraciiformes</taxon>
        <taxon>Alcedinidae</taxon>
        <taxon>Halcyon</taxon>
    </lineage>
</organism>
<dbReference type="AlphaFoldDB" id="A0A851YAL9"/>
<dbReference type="Pfam" id="PF21030">
    <property type="entry name" value="WDR93"/>
    <property type="match status" value="1"/>
</dbReference>
<dbReference type="PANTHER" id="PTHR12219">
    <property type="entry name" value="NADH-UBIQUINONE OXIDOREDUCTASE"/>
    <property type="match status" value="1"/>
</dbReference>
<feature type="non-terminal residue" evidence="1">
    <location>
        <position position="464"/>
    </location>
</feature>
<evidence type="ECO:0000313" key="1">
    <source>
        <dbReference type="EMBL" id="NXD76554.1"/>
    </source>
</evidence>
<accession>A0A851YAL9</accession>
<dbReference type="InterPro" id="IPR049547">
    <property type="entry name" value="WDR93_beta-prop"/>
</dbReference>
<reference evidence="1" key="1">
    <citation type="submission" date="2019-09" db="EMBL/GenBank/DDBJ databases">
        <title>Bird 10,000 Genomes (B10K) Project - Family phase.</title>
        <authorList>
            <person name="Zhang G."/>
        </authorList>
    </citation>
    <scope>NUCLEOTIDE SEQUENCE</scope>
    <source>
        <strain evidence="1">B10K-DU-024-03</strain>
        <tissue evidence="1">Muscle</tissue>
    </source>
</reference>
<proteinExistence type="predicted"/>
<dbReference type="Proteomes" id="UP000648918">
    <property type="component" value="Unassembled WGS sequence"/>
</dbReference>
<evidence type="ECO:0000313" key="2">
    <source>
        <dbReference type="Proteomes" id="UP000648918"/>
    </source>
</evidence>
<dbReference type="OrthoDB" id="547231at2759"/>
<comment type="caution">
    <text evidence="1">The sequence shown here is derived from an EMBL/GenBank/DDBJ whole genome shotgun (WGS) entry which is preliminary data.</text>
</comment>
<dbReference type="GO" id="GO:0022900">
    <property type="term" value="P:electron transport chain"/>
    <property type="evidence" value="ECO:0007669"/>
    <property type="project" value="InterPro"/>
</dbReference>
<gene>
    <name evidence="1" type="primary">Wdr93_0</name>
    <name evidence="1" type="ORF">HALSEN_R03213</name>
</gene>
<dbReference type="EMBL" id="WBNJ01000021">
    <property type="protein sequence ID" value="NXD76554.1"/>
    <property type="molecule type" value="Genomic_DNA"/>
</dbReference>